<sequence length="123" mass="13765">MGNFGIKIDLLKLKNSFVTNLKGKAATKRCLVIPIDDSGVYLGEKGVYLNLTAVEMREQRYGDTHVLKQSLAKEVYQAMSEEERMAQPIFGALKPIESQQRQMEVTQTTNAAEAVEDPDDLPF</sequence>
<dbReference type="RefSeq" id="WP_019246335.1">
    <property type="nucleotide sequence ID" value="NZ_CAPH01000015.1"/>
</dbReference>
<dbReference type="Proteomes" id="UP001059295">
    <property type="component" value="Chromosome"/>
</dbReference>
<dbReference type="GeneID" id="82890905"/>
<name>A0ABY5V1V0_9BACT</name>
<evidence type="ECO:0000313" key="2">
    <source>
        <dbReference type="EMBL" id="UWN57983.1"/>
    </source>
</evidence>
<dbReference type="EMBL" id="CP102294">
    <property type="protein sequence ID" value="UWN57983.1"/>
    <property type="molecule type" value="Genomic_DNA"/>
</dbReference>
<protein>
    <recommendedName>
        <fullName evidence="4">SpoVG</fullName>
    </recommendedName>
</protein>
<keyword evidence="3" id="KW-1185">Reference proteome</keyword>
<gene>
    <name evidence="2" type="ORF">NQ491_04185</name>
</gene>
<reference evidence="2" key="1">
    <citation type="journal article" date="2022" name="Cell">
        <title>Design, construction, and in vivo augmentation of a complex gut microbiome.</title>
        <authorList>
            <person name="Cheng A.G."/>
            <person name="Ho P.Y."/>
            <person name="Aranda-Diaz A."/>
            <person name="Jain S."/>
            <person name="Yu F.B."/>
            <person name="Meng X."/>
            <person name="Wang M."/>
            <person name="Iakiviak M."/>
            <person name="Nagashima K."/>
            <person name="Zhao A."/>
            <person name="Murugkar P."/>
            <person name="Patil A."/>
            <person name="Atabakhsh K."/>
            <person name="Weakley A."/>
            <person name="Yan J."/>
            <person name="Brumbaugh A.R."/>
            <person name="Higginbottom S."/>
            <person name="Dimas A."/>
            <person name="Shiver A.L."/>
            <person name="Deutschbauer A."/>
            <person name="Neff N."/>
            <person name="Sonnenburg J.L."/>
            <person name="Huang K.C."/>
            <person name="Fischbach M.A."/>
        </authorList>
    </citation>
    <scope>NUCLEOTIDE SEQUENCE</scope>
    <source>
        <strain evidence="2">AP11</strain>
    </source>
</reference>
<feature type="compositionally biased region" description="Polar residues" evidence="1">
    <location>
        <begin position="101"/>
        <end position="111"/>
    </location>
</feature>
<proteinExistence type="predicted"/>
<feature type="region of interest" description="Disordered" evidence="1">
    <location>
        <begin position="101"/>
        <end position="123"/>
    </location>
</feature>
<feature type="compositionally biased region" description="Acidic residues" evidence="1">
    <location>
        <begin position="114"/>
        <end position="123"/>
    </location>
</feature>
<organism evidence="2 3">
    <name type="scientific">Alistipes ihumii AP11</name>
    <dbReference type="NCBI Taxonomy" id="1211813"/>
    <lineage>
        <taxon>Bacteria</taxon>
        <taxon>Pseudomonadati</taxon>
        <taxon>Bacteroidota</taxon>
        <taxon>Bacteroidia</taxon>
        <taxon>Bacteroidales</taxon>
        <taxon>Rikenellaceae</taxon>
        <taxon>Alistipes</taxon>
    </lineage>
</organism>
<evidence type="ECO:0008006" key="4">
    <source>
        <dbReference type="Google" id="ProtNLM"/>
    </source>
</evidence>
<evidence type="ECO:0000256" key="1">
    <source>
        <dbReference type="SAM" id="MobiDB-lite"/>
    </source>
</evidence>
<evidence type="ECO:0000313" key="3">
    <source>
        <dbReference type="Proteomes" id="UP001059295"/>
    </source>
</evidence>
<accession>A0ABY5V1V0</accession>